<accession>A0A7D9DY29</accession>
<dbReference type="EMBL" id="CACRXK020002667">
    <property type="protein sequence ID" value="CAB3995448.1"/>
    <property type="molecule type" value="Genomic_DNA"/>
</dbReference>
<proteinExistence type="predicted"/>
<dbReference type="AlphaFoldDB" id="A0A7D9DY29"/>
<feature type="compositionally biased region" description="Basic and acidic residues" evidence="1">
    <location>
        <begin position="14"/>
        <end position="24"/>
    </location>
</feature>
<sequence>MADKSEINQVQVTSEKKKDPRRVEAGKRLAAISKIAKDRKKKKLEDQEFTTSNSTLVIAGLIVAVITLFITYKMNRREEKALEPKIEPDTVTIERRHDTSNVDSLE</sequence>
<comment type="caution">
    <text evidence="3">The sequence shown here is derived from an EMBL/GenBank/DDBJ whole genome shotgun (WGS) entry which is preliminary data.</text>
</comment>
<evidence type="ECO:0000313" key="4">
    <source>
        <dbReference type="Proteomes" id="UP001152795"/>
    </source>
</evidence>
<protein>
    <submittedName>
        <fullName evidence="3">Uncharacterized protein</fullName>
    </submittedName>
</protein>
<feature type="region of interest" description="Disordered" evidence="1">
    <location>
        <begin position="1"/>
        <end position="24"/>
    </location>
</feature>
<gene>
    <name evidence="3" type="ORF">PACLA_8A054042</name>
</gene>
<name>A0A7D9DY29_PARCT</name>
<evidence type="ECO:0000256" key="1">
    <source>
        <dbReference type="SAM" id="MobiDB-lite"/>
    </source>
</evidence>
<dbReference type="Proteomes" id="UP001152795">
    <property type="component" value="Unassembled WGS sequence"/>
</dbReference>
<keyword evidence="2" id="KW-0472">Membrane</keyword>
<evidence type="ECO:0000313" key="3">
    <source>
        <dbReference type="EMBL" id="CAB3995448.1"/>
    </source>
</evidence>
<keyword evidence="4" id="KW-1185">Reference proteome</keyword>
<evidence type="ECO:0000256" key="2">
    <source>
        <dbReference type="SAM" id="Phobius"/>
    </source>
</evidence>
<keyword evidence="2" id="KW-1133">Transmembrane helix</keyword>
<feature type="transmembrane region" description="Helical" evidence="2">
    <location>
        <begin position="54"/>
        <end position="72"/>
    </location>
</feature>
<reference evidence="3" key="1">
    <citation type="submission" date="2020-04" db="EMBL/GenBank/DDBJ databases">
        <authorList>
            <person name="Alioto T."/>
            <person name="Alioto T."/>
            <person name="Gomez Garrido J."/>
        </authorList>
    </citation>
    <scope>NUCLEOTIDE SEQUENCE</scope>
    <source>
        <strain evidence="3">A484AB</strain>
    </source>
</reference>
<organism evidence="3 4">
    <name type="scientific">Paramuricea clavata</name>
    <name type="common">Red gorgonian</name>
    <name type="synonym">Violescent sea-whip</name>
    <dbReference type="NCBI Taxonomy" id="317549"/>
    <lineage>
        <taxon>Eukaryota</taxon>
        <taxon>Metazoa</taxon>
        <taxon>Cnidaria</taxon>
        <taxon>Anthozoa</taxon>
        <taxon>Octocorallia</taxon>
        <taxon>Malacalcyonacea</taxon>
        <taxon>Plexauridae</taxon>
        <taxon>Paramuricea</taxon>
    </lineage>
</organism>
<keyword evidence="2" id="KW-0812">Transmembrane</keyword>